<dbReference type="STRING" id="454171.CP488_02691"/>
<dbReference type="SUPFAM" id="SSF52096">
    <property type="entry name" value="ClpP/crotonase"/>
    <property type="match status" value="1"/>
</dbReference>
<evidence type="ECO:0000313" key="3">
    <source>
        <dbReference type="EMBL" id="CCW35222.1"/>
    </source>
</evidence>
<dbReference type="CDD" id="cd07022">
    <property type="entry name" value="S49_Sppa_36K_type"/>
    <property type="match status" value="1"/>
</dbReference>
<evidence type="ECO:0000259" key="2">
    <source>
        <dbReference type="Pfam" id="PF01343"/>
    </source>
</evidence>
<gene>
    <name evidence="3" type="ORF">CCALI_01405</name>
</gene>
<dbReference type="HOGENOM" id="CLU_555175_0_0_0"/>
<dbReference type="PANTHER" id="PTHR42987">
    <property type="entry name" value="PEPTIDASE S49"/>
    <property type="match status" value="1"/>
</dbReference>
<dbReference type="EMBL" id="HF951689">
    <property type="protein sequence ID" value="CCW35222.1"/>
    <property type="molecule type" value="Genomic_DNA"/>
</dbReference>
<organism evidence="3 4">
    <name type="scientific">Chthonomonas calidirosea (strain DSM 23976 / ICMP 18418 / T49)</name>
    <dbReference type="NCBI Taxonomy" id="1303518"/>
    <lineage>
        <taxon>Bacteria</taxon>
        <taxon>Bacillati</taxon>
        <taxon>Armatimonadota</taxon>
        <taxon>Chthonomonadia</taxon>
        <taxon>Chthonomonadales</taxon>
        <taxon>Chthonomonadaceae</taxon>
        <taxon>Chthonomonas</taxon>
    </lineage>
</organism>
<dbReference type="OrthoDB" id="6999246at2"/>
<accession>S0EU71</accession>
<dbReference type="GO" id="GO:0006508">
    <property type="term" value="P:proteolysis"/>
    <property type="evidence" value="ECO:0007669"/>
    <property type="project" value="UniProtKB-KW"/>
</dbReference>
<dbReference type="InterPro" id="IPR002142">
    <property type="entry name" value="Peptidase_S49"/>
</dbReference>
<evidence type="ECO:0000256" key="1">
    <source>
        <dbReference type="ARBA" id="ARBA00008683"/>
    </source>
</evidence>
<dbReference type="AlphaFoldDB" id="S0EU71"/>
<dbReference type="Pfam" id="PF01343">
    <property type="entry name" value="Peptidase_S49"/>
    <property type="match status" value="1"/>
</dbReference>
<proteinExistence type="inferred from homology"/>
<dbReference type="eggNOG" id="COG0616">
    <property type="taxonomic scope" value="Bacteria"/>
</dbReference>
<keyword evidence="3" id="KW-0645">Protease</keyword>
<dbReference type="InterPro" id="IPR029045">
    <property type="entry name" value="ClpP/crotonase-like_dom_sf"/>
</dbReference>
<dbReference type="RefSeq" id="WP_016482761.1">
    <property type="nucleotide sequence ID" value="NC_021487.1"/>
</dbReference>
<feature type="domain" description="Peptidase S49" evidence="2">
    <location>
        <begin position="118"/>
        <end position="267"/>
    </location>
</feature>
<evidence type="ECO:0000313" key="4">
    <source>
        <dbReference type="Proteomes" id="UP000014227"/>
    </source>
</evidence>
<keyword evidence="3" id="KW-0378">Hydrolase</keyword>
<sequence>MGNGWLTEDALWALEPHAEAAASEPRVLQATLPEEQRAGLLETGPGFQVLEDGVAVLNLVGRLTKQVVEGGCSTRWARFAVGQAFSDPKVRALLLRIDSPGGQVAGTHDLAMALCQFARRKPLAAYIEDIGCSAAYWIACAADAIYCNPTATVGGVGALLVVTDSSRALERAGLRVHAVATGPRKRVGAPGQPLLPADVRYLERYVGTVGAIFTRFVRQRRALTEQQLQQVARGGLFVGHQAVQVGLVDEVLSFEEALKRLRARAQVRQRMDRRDGERSEMSMHWKEGVRQILSALRRGQEVMAKAEEPAKQLEAVLEMEEALLDSDGVLGEETTQPIEAVSELDSAVVQLLQEHGIVSASDLRHRLEMAKLGLGALEEARAEAKRAAIRLYGAESGTTIGAQVDFEPIEVVRAKALAWNLEADARFGVEAAGGGRRVSAPCLLPGPAEERGATSAWERLSEAQRAMAIKMGFTTPEKQEAFAENLLAARE</sequence>
<comment type="similarity">
    <text evidence="1">Belongs to the peptidase S49 family.</text>
</comment>
<dbReference type="Gene3D" id="3.90.226.10">
    <property type="entry name" value="2-enoyl-CoA Hydratase, Chain A, domain 1"/>
    <property type="match status" value="2"/>
</dbReference>
<dbReference type="Proteomes" id="UP000014227">
    <property type="component" value="Chromosome I"/>
</dbReference>
<protein>
    <submittedName>
        <fullName evidence="3">Periplasmic serine proteases (ClpP class)</fullName>
    </submittedName>
</protein>
<dbReference type="KEGG" id="ccz:CCALI_01405"/>
<dbReference type="PATRIC" id="fig|1303518.3.peg.1436"/>
<dbReference type="InterPro" id="IPR033855">
    <property type="entry name" value="Protein_C"/>
</dbReference>
<name>S0EU71_CHTCT</name>
<dbReference type="GO" id="GO:0008233">
    <property type="term" value="F:peptidase activity"/>
    <property type="evidence" value="ECO:0007669"/>
    <property type="project" value="UniProtKB-KW"/>
</dbReference>
<keyword evidence="4" id="KW-1185">Reference proteome</keyword>
<dbReference type="InParanoid" id="S0EU71"/>
<dbReference type="PANTHER" id="PTHR42987:SF6">
    <property type="entry name" value="PROTEINASE IV"/>
    <property type="match status" value="1"/>
</dbReference>
<reference evidence="4" key="1">
    <citation type="submission" date="2013-03" db="EMBL/GenBank/DDBJ databases">
        <title>Genome sequence of Chthonomonas calidirosea, the first sequenced genome from the Armatimonadetes phylum (formally candidate division OP10).</title>
        <authorList>
            <person name="Lee K.C.Y."/>
            <person name="Morgan X.C."/>
            <person name="Dunfield P.F."/>
            <person name="Tamas I."/>
            <person name="Houghton K.M."/>
            <person name="Vyssotski M."/>
            <person name="Ryan J.L.J."/>
            <person name="Lagutin K."/>
            <person name="McDonald I.R."/>
            <person name="Stott M.B."/>
        </authorList>
    </citation>
    <scope>NUCLEOTIDE SEQUENCE [LARGE SCALE GENOMIC DNA]</scope>
    <source>
        <strain evidence="4">DSM 23976 / ICMP 18418 / T49</strain>
    </source>
</reference>